<keyword evidence="11" id="KW-0653">Protein transport</keyword>
<reference evidence="16" key="1">
    <citation type="submission" date="2023-03" db="EMBL/GenBank/DDBJ databases">
        <title>Emydomyces testavorans Genome Sequence.</title>
        <authorList>
            <person name="Hoyer L."/>
        </authorList>
    </citation>
    <scope>NUCLEOTIDE SEQUENCE</scope>
    <source>
        <strain evidence="16">16-2883</strain>
    </source>
</reference>
<dbReference type="Proteomes" id="UP001219355">
    <property type="component" value="Chromosome 2"/>
</dbReference>
<dbReference type="InterPro" id="IPR024111">
    <property type="entry name" value="PEX5/PEX5L"/>
</dbReference>
<keyword evidence="9" id="KW-0802">TPR repeat</keyword>
<proteinExistence type="inferred from homology"/>
<evidence type="ECO:0000313" key="17">
    <source>
        <dbReference type="Proteomes" id="UP001219355"/>
    </source>
</evidence>
<evidence type="ECO:0000256" key="14">
    <source>
        <dbReference type="ARBA" id="ARBA00032505"/>
    </source>
</evidence>
<evidence type="ECO:0000256" key="9">
    <source>
        <dbReference type="ARBA" id="ARBA00022803"/>
    </source>
</evidence>
<keyword evidence="10" id="KW-0832">Ubl conjugation</keyword>
<protein>
    <recommendedName>
        <fullName evidence="4">Peroxisomal targeting signal receptor</fullName>
    </recommendedName>
    <alternativeName>
        <fullName evidence="14">Peroxin-5</fullName>
    </alternativeName>
</protein>
<evidence type="ECO:0000256" key="6">
    <source>
        <dbReference type="ARBA" id="ARBA00022490"/>
    </source>
</evidence>
<dbReference type="PANTHER" id="PTHR10130:SF0">
    <property type="entry name" value="GH08708P"/>
    <property type="match status" value="1"/>
</dbReference>
<evidence type="ECO:0000256" key="15">
    <source>
        <dbReference type="SAM" id="MobiDB-lite"/>
    </source>
</evidence>
<keyword evidence="13" id="KW-0576">Peroxisome</keyword>
<keyword evidence="6" id="KW-0963">Cytoplasm</keyword>
<dbReference type="Gene3D" id="1.25.40.10">
    <property type="entry name" value="Tetratricopeptide repeat domain"/>
    <property type="match status" value="1"/>
</dbReference>
<accession>A0AAF0DGV3</accession>
<evidence type="ECO:0000256" key="13">
    <source>
        <dbReference type="ARBA" id="ARBA00023140"/>
    </source>
</evidence>
<dbReference type="SUPFAM" id="SSF48452">
    <property type="entry name" value="TPR-like"/>
    <property type="match status" value="1"/>
</dbReference>
<dbReference type="Pfam" id="PF00515">
    <property type="entry name" value="TPR_1"/>
    <property type="match status" value="1"/>
</dbReference>
<dbReference type="GO" id="GO:0005778">
    <property type="term" value="C:peroxisomal membrane"/>
    <property type="evidence" value="ECO:0007669"/>
    <property type="project" value="TreeGrafter"/>
</dbReference>
<dbReference type="GO" id="GO:0005052">
    <property type="term" value="F:peroxisome matrix targeting signal-1 binding"/>
    <property type="evidence" value="ECO:0007669"/>
    <property type="project" value="TreeGrafter"/>
</dbReference>
<dbReference type="AlphaFoldDB" id="A0AAF0DGV3"/>
<evidence type="ECO:0000256" key="8">
    <source>
        <dbReference type="ARBA" id="ARBA00022737"/>
    </source>
</evidence>
<dbReference type="InterPro" id="IPR011990">
    <property type="entry name" value="TPR-like_helical_dom_sf"/>
</dbReference>
<dbReference type="EMBL" id="CP120628">
    <property type="protein sequence ID" value="WEW58426.1"/>
    <property type="molecule type" value="Genomic_DNA"/>
</dbReference>
<evidence type="ECO:0000256" key="11">
    <source>
        <dbReference type="ARBA" id="ARBA00022927"/>
    </source>
</evidence>
<comment type="subcellular location">
    <subcellularLocation>
        <location evidence="2">Cytoplasm</location>
    </subcellularLocation>
    <subcellularLocation>
        <location evidence="1">Peroxisome</location>
    </subcellularLocation>
</comment>
<evidence type="ECO:0000256" key="1">
    <source>
        <dbReference type="ARBA" id="ARBA00004275"/>
    </source>
</evidence>
<evidence type="ECO:0000256" key="7">
    <source>
        <dbReference type="ARBA" id="ARBA00022499"/>
    </source>
</evidence>
<evidence type="ECO:0000256" key="4">
    <source>
        <dbReference type="ARBA" id="ARBA00014710"/>
    </source>
</evidence>
<evidence type="ECO:0000256" key="12">
    <source>
        <dbReference type="ARBA" id="ARBA00022966"/>
    </source>
</evidence>
<dbReference type="GO" id="GO:0016560">
    <property type="term" value="P:protein import into peroxisome matrix, docking"/>
    <property type="evidence" value="ECO:0007669"/>
    <property type="project" value="TreeGrafter"/>
</dbReference>
<keyword evidence="8" id="KW-0677">Repeat</keyword>
<evidence type="ECO:0000256" key="5">
    <source>
        <dbReference type="ARBA" id="ARBA00022448"/>
    </source>
</evidence>
<organism evidence="16 17">
    <name type="scientific">Emydomyces testavorans</name>
    <dbReference type="NCBI Taxonomy" id="2070801"/>
    <lineage>
        <taxon>Eukaryota</taxon>
        <taxon>Fungi</taxon>
        <taxon>Dikarya</taxon>
        <taxon>Ascomycota</taxon>
        <taxon>Pezizomycotina</taxon>
        <taxon>Eurotiomycetes</taxon>
        <taxon>Eurotiomycetidae</taxon>
        <taxon>Onygenales</taxon>
        <taxon>Nannizziopsiaceae</taxon>
        <taxon>Emydomyces</taxon>
    </lineage>
</organism>
<dbReference type="FunFam" id="1.25.40.10:FF:000218">
    <property type="entry name" value="Peroxisomal targeting signal receptor"/>
    <property type="match status" value="1"/>
</dbReference>
<dbReference type="InterPro" id="IPR019734">
    <property type="entry name" value="TPR_rpt"/>
</dbReference>
<keyword evidence="16" id="KW-0675">Receptor</keyword>
<dbReference type="Pfam" id="PF13432">
    <property type="entry name" value="TPR_16"/>
    <property type="match status" value="1"/>
</dbReference>
<gene>
    <name evidence="16" type="primary">PEX5</name>
    <name evidence="16" type="ORF">PRK78_003894</name>
</gene>
<evidence type="ECO:0000256" key="2">
    <source>
        <dbReference type="ARBA" id="ARBA00004496"/>
    </source>
</evidence>
<sequence>MSFLGGAECSSADNPLTQFTKHVQSNKSLQRDRLGGRGPSGLGEGIRSQGMMSGQDHMINEFFPQEDQVTDTRPFAMEQMRRELENSQVASLSTASSCWAVEFDPGEQARMEATFPAEPKTQMMKESEFSMADFNRFSQENDAQRARIPIRSPGHGMSAYQLQMGMGCRGLGGGYMAMLGPTHAPMGVQEQFPMQEDKGKRKMVELDDKNWEAQFAEIEAVGETVSDERAIAAMEVELNDLDRSVPSHGDEFGDFDNIWRNIQAETATRRQMAKEEVDFENIPMNEIAEWDDVGGVLHTHSFRDPQLGDYLFEEDNSYRLHPNPFEEGIRIMRDGGNLSLAVLAFEAAVQQDPKHVEAWTMLGSAQAQNEKESPAIRAYGQALKLDPVNLDSLMGLAVSYTNEGYDFTAFRTLERWLSVKYPQIISPNDISPDSDTNFTDRYLLQEKVTHLFIQAAQLSPQGEHMDPDVQVGLGVLFYGAEEYDKAVDCFSSALASNESGTSNQQEQVHLLWNRLGATLANSGRSEEAIEAYEKALTIRPNFVRARYNLGVSCINIGCYPEAVQHLLAALAMHQAVDHLEPSSAADIADGATESYITHNQSTNLYDTLRRVFNQMGRRDLSDMVVAGMDVQVFRNEFTF</sequence>
<keyword evidence="5" id="KW-0813">Transport</keyword>
<evidence type="ECO:0000256" key="10">
    <source>
        <dbReference type="ARBA" id="ARBA00022843"/>
    </source>
</evidence>
<dbReference type="SMART" id="SM00028">
    <property type="entry name" value="TPR"/>
    <property type="match status" value="4"/>
</dbReference>
<evidence type="ECO:0000256" key="3">
    <source>
        <dbReference type="ARBA" id="ARBA00005348"/>
    </source>
</evidence>
<keyword evidence="17" id="KW-1185">Reference proteome</keyword>
<dbReference type="GO" id="GO:0005829">
    <property type="term" value="C:cytosol"/>
    <property type="evidence" value="ECO:0007669"/>
    <property type="project" value="TreeGrafter"/>
</dbReference>
<evidence type="ECO:0000313" key="16">
    <source>
        <dbReference type="EMBL" id="WEW58426.1"/>
    </source>
</evidence>
<name>A0AAF0DGV3_9EURO</name>
<keyword evidence="7" id="KW-1017">Isopeptide bond</keyword>
<feature type="region of interest" description="Disordered" evidence="15">
    <location>
        <begin position="23"/>
        <end position="49"/>
    </location>
</feature>
<dbReference type="PANTHER" id="PTHR10130">
    <property type="entry name" value="PEROXISOMAL TARGETING SIGNAL 1 RECEPTOR PEX5"/>
    <property type="match status" value="1"/>
</dbReference>
<keyword evidence="12" id="KW-0882">Thioester bond</keyword>
<comment type="similarity">
    <text evidence="3">Belongs to the peroxisomal targeting signal receptor family.</text>
</comment>